<feature type="region of interest" description="Disordered" evidence="1">
    <location>
        <begin position="32"/>
        <end position="113"/>
    </location>
</feature>
<organism evidence="3 4">
    <name type="scientific">Exophiala aquamarina CBS 119918</name>
    <dbReference type="NCBI Taxonomy" id="1182545"/>
    <lineage>
        <taxon>Eukaryota</taxon>
        <taxon>Fungi</taxon>
        <taxon>Dikarya</taxon>
        <taxon>Ascomycota</taxon>
        <taxon>Pezizomycotina</taxon>
        <taxon>Eurotiomycetes</taxon>
        <taxon>Chaetothyriomycetidae</taxon>
        <taxon>Chaetothyriales</taxon>
        <taxon>Herpotrichiellaceae</taxon>
        <taxon>Exophiala</taxon>
    </lineage>
</organism>
<evidence type="ECO:0000313" key="4">
    <source>
        <dbReference type="Proteomes" id="UP000027920"/>
    </source>
</evidence>
<accession>A0A072PVS3</accession>
<dbReference type="InterPro" id="IPR056146">
    <property type="entry name" value="DUF7729"/>
</dbReference>
<name>A0A072PVS3_9EURO</name>
<dbReference type="Proteomes" id="UP000027920">
    <property type="component" value="Unassembled WGS sequence"/>
</dbReference>
<sequence>MVSTTAGYAINFNPNAYESMLLRELAAKGEIHVDRRQPPPRPSLIFQRREEGDEAASTATTESEAEPTAASSEESAASTTETTSSAKPTTTKASTTEANASVVPSTTKSGTTLPSVTVVTTSLPSAFDTSLGSNFTKPSCPQFFSKFLGNSTYQSCLPISLFLQNSNSFFSIQRSATLLAQTLDAACEAPLAICMPLLSNLAAELIDDDNCGADFSRENPLVLQAYSGLVAYEPVYRATCLKNAETGTYCFSDAVLNQTNPVDFYTYYTAIGMTMPPAVHPTCNQCLHDTMEIFASYAGTDNQPLAKTYLSCANQIDATCGVGFVATNIKTGTVAAPGEKSAASLPRMSVMTTGLAAMIAALLIVL</sequence>
<dbReference type="VEuPathDB" id="FungiDB:A1O9_01790"/>
<dbReference type="RefSeq" id="XP_013266402.1">
    <property type="nucleotide sequence ID" value="XM_013410948.1"/>
</dbReference>
<evidence type="ECO:0000256" key="1">
    <source>
        <dbReference type="SAM" id="MobiDB-lite"/>
    </source>
</evidence>
<evidence type="ECO:0000313" key="3">
    <source>
        <dbReference type="EMBL" id="KEF63812.1"/>
    </source>
</evidence>
<reference evidence="3 4" key="1">
    <citation type="submission" date="2013-03" db="EMBL/GenBank/DDBJ databases">
        <title>The Genome Sequence of Exophiala aquamarina CBS 119918.</title>
        <authorList>
            <consortium name="The Broad Institute Genomics Platform"/>
            <person name="Cuomo C."/>
            <person name="de Hoog S."/>
            <person name="Gorbushina A."/>
            <person name="Walker B."/>
            <person name="Young S.K."/>
            <person name="Zeng Q."/>
            <person name="Gargeya S."/>
            <person name="Fitzgerald M."/>
            <person name="Haas B."/>
            <person name="Abouelleil A."/>
            <person name="Allen A.W."/>
            <person name="Alvarado L."/>
            <person name="Arachchi H.M."/>
            <person name="Berlin A.M."/>
            <person name="Chapman S.B."/>
            <person name="Gainer-Dewar J."/>
            <person name="Goldberg J."/>
            <person name="Griggs A."/>
            <person name="Gujja S."/>
            <person name="Hansen M."/>
            <person name="Howarth C."/>
            <person name="Imamovic A."/>
            <person name="Ireland A."/>
            <person name="Larimer J."/>
            <person name="McCowan C."/>
            <person name="Murphy C."/>
            <person name="Pearson M."/>
            <person name="Poon T.W."/>
            <person name="Priest M."/>
            <person name="Roberts A."/>
            <person name="Saif S."/>
            <person name="Shea T."/>
            <person name="Sisk P."/>
            <person name="Sykes S."/>
            <person name="Wortman J."/>
            <person name="Nusbaum C."/>
            <person name="Birren B."/>
        </authorList>
    </citation>
    <scope>NUCLEOTIDE SEQUENCE [LARGE SCALE GENOMIC DNA]</scope>
    <source>
        <strain evidence="3 4">CBS 119918</strain>
    </source>
</reference>
<comment type="caution">
    <text evidence="3">The sequence shown here is derived from an EMBL/GenBank/DDBJ whole genome shotgun (WGS) entry which is preliminary data.</text>
</comment>
<dbReference type="Pfam" id="PF24855">
    <property type="entry name" value="DUF7729"/>
    <property type="match status" value="1"/>
</dbReference>
<dbReference type="PANTHER" id="PTHR39460">
    <property type="entry name" value="EXPRESSED PROTEIN"/>
    <property type="match status" value="1"/>
</dbReference>
<dbReference type="HOGENOM" id="CLU_042319_5_0_1"/>
<dbReference type="AlphaFoldDB" id="A0A072PVS3"/>
<dbReference type="OrthoDB" id="2564812at2759"/>
<proteinExistence type="predicted"/>
<feature type="domain" description="DUF7729" evidence="2">
    <location>
        <begin position="122"/>
        <end position="328"/>
    </location>
</feature>
<protein>
    <recommendedName>
        <fullName evidence="2">DUF7729 domain-containing protein</fullName>
    </recommendedName>
</protein>
<feature type="compositionally biased region" description="Low complexity" evidence="1">
    <location>
        <begin position="55"/>
        <end position="98"/>
    </location>
</feature>
<gene>
    <name evidence="3" type="ORF">A1O9_01790</name>
</gene>
<evidence type="ECO:0000259" key="2">
    <source>
        <dbReference type="Pfam" id="PF24855"/>
    </source>
</evidence>
<dbReference type="EMBL" id="AMGV01000001">
    <property type="protein sequence ID" value="KEF63812.1"/>
    <property type="molecule type" value="Genomic_DNA"/>
</dbReference>
<dbReference type="PANTHER" id="PTHR39460:SF1">
    <property type="entry name" value="C6 TRANSCRIPTION FACTOR"/>
    <property type="match status" value="1"/>
</dbReference>
<dbReference type="GeneID" id="25276736"/>
<keyword evidence="4" id="KW-1185">Reference proteome</keyword>